<dbReference type="Gene3D" id="3.40.50.1820">
    <property type="entry name" value="alpha/beta hydrolase"/>
    <property type="match status" value="1"/>
</dbReference>
<dbReference type="PANTHER" id="PTHR43798:SF33">
    <property type="entry name" value="HYDROLASE, PUTATIVE (AFU_ORTHOLOGUE AFUA_2G14860)-RELATED"/>
    <property type="match status" value="1"/>
</dbReference>
<dbReference type="InterPro" id="IPR000073">
    <property type="entry name" value="AB_hydrolase_1"/>
</dbReference>
<dbReference type="Proteomes" id="UP000199251">
    <property type="component" value="Unassembled WGS sequence"/>
</dbReference>
<protein>
    <submittedName>
        <fullName evidence="2">Haloalkane dehalogenase DHAA (1-chlorohexane halidohydrolase)</fullName>
    </submittedName>
</protein>
<reference evidence="2 3" key="1">
    <citation type="submission" date="2015-03" db="EMBL/GenBank/DDBJ databases">
        <authorList>
            <person name="Urmite Genomes"/>
        </authorList>
    </citation>
    <scope>NUCLEOTIDE SEQUENCE [LARGE SCALE GENOMIC DNA]</scope>
    <source>
        <strain evidence="2 3">CSUR P1491</strain>
    </source>
</reference>
<dbReference type="Pfam" id="PF00561">
    <property type="entry name" value="Abhydrolase_1"/>
    <property type="match status" value="1"/>
</dbReference>
<accession>A0A0E4CQ51</accession>
<dbReference type="PANTHER" id="PTHR43798">
    <property type="entry name" value="MONOACYLGLYCEROL LIPASE"/>
    <property type="match status" value="1"/>
</dbReference>
<evidence type="ECO:0000313" key="3">
    <source>
        <dbReference type="Proteomes" id="UP000199251"/>
    </source>
</evidence>
<evidence type="ECO:0000313" key="2">
    <source>
        <dbReference type="EMBL" id="CQD20190.1"/>
    </source>
</evidence>
<organism evidence="2 3">
    <name type="scientific">Mycobacterium lentiflavum</name>
    <dbReference type="NCBI Taxonomy" id="141349"/>
    <lineage>
        <taxon>Bacteria</taxon>
        <taxon>Bacillati</taxon>
        <taxon>Actinomycetota</taxon>
        <taxon>Actinomycetes</taxon>
        <taxon>Mycobacteriales</taxon>
        <taxon>Mycobacteriaceae</taxon>
        <taxon>Mycobacterium</taxon>
        <taxon>Mycobacterium simiae complex</taxon>
    </lineage>
</organism>
<feature type="domain" description="AB hydrolase-1" evidence="1">
    <location>
        <begin position="70"/>
        <end position="316"/>
    </location>
</feature>
<name>A0A0E4CQ51_MYCLN</name>
<sequence length="336" mass="37726">MSDGFGTRPTLPLVDRSVNSSLSYAGGFGPKHQEPERDEIIFGTTPFGRLKYREIHGSKMAYVDEGDGDAIVFQHGNPTSTYLWRNVMPHLEGLGRLIACDLIGMGHSDKLSPSGPDRYHYAEHRDYLFALWEALDLGDNVILVIHDWGSVLGFDWANQHRDRVQGIAYMEAIVAPLRPSDFTADAPAFDIFSAVGEQMMLEQNLFVEAMLPSQILRDLTEEEMTHYRRPFLNAGEDRRPTLSWPRNIPIGDRPADVVAVVNDYANWLAASNIPKLFVNAEPGTILNGRPRELVRCWPNQSEITVPGKHFLQEDSPDQIGTAVADFVRQLRSTSHD</sequence>
<dbReference type="GO" id="GO:0016787">
    <property type="term" value="F:hydrolase activity"/>
    <property type="evidence" value="ECO:0007669"/>
    <property type="project" value="UniProtKB-KW"/>
</dbReference>
<keyword evidence="2" id="KW-0378">Hydrolase</keyword>
<dbReference type="InterPro" id="IPR029058">
    <property type="entry name" value="AB_hydrolase_fold"/>
</dbReference>
<gene>
    <name evidence="2" type="primary">dhaA</name>
    <name evidence="2" type="ORF">BN1232_04827</name>
</gene>
<dbReference type="GO" id="GO:0016020">
    <property type="term" value="C:membrane"/>
    <property type="evidence" value="ECO:0007669"/>
    <property type="project" value="TreeGrafter"/>
</dbReference>
<dbReference type="EMBL" id="CTEE01000001">
    <property type="protein sequence ID" value="CQD20190.1"/>
    <property type="molecule type" value="Genomic_DNA"/>
</dbReference>
<dbReference type="InterPro" id="IPR000639">
    <property type="entry name" value="Epox_hydrolase-like"/>
</dbReference>
<dbReference type="NCBIfam" id="NF002938">
    <property type="entry name" value="PRK03592.1"/>
    <property type="match status" value="1"/>
</dbReference>
<proteinExistence type="predicted"/>
<evidence type="ECO:0000259" key="1">
    <source>
        <dbReference type="Pfam" id="PF00561"/>
    </source>
</evidence>
<dbReference type="PRINTS" id="PR00412">
    <property type="entry name" value="EPOXHYDRLASE"/>
</dbReference>
<dbReference type="InterPro" id="IPR050266">
    <property type="entry name" value="AB_hydrolase_sf"/>
</dbReference>
<dbReference type="STRING" id="141349.BN1232_04827"/>
<dbReference type="SUPFAM" id="SSF53474">
    <property type="entry name" value="alpha/beta-Hydrolases"/>
    <property type="match status" value="1"/>
</dbReference>
<dbReference type="AlphaFoldDB" id="A0A0E4CQ51"/>